<keyword evidence="2" id="KW-0547">Nucleotide-binding</keyword>
<dbReference type="GO" id="GO:0005737">
    <property type="term" value="C:cytoplasm"/>
    <property type="evidence" value="ECO:0007669"/>
    <property type="project" value="UniProtKB-ARBA"/>
</dbReference>
<dbReference type="Proteomes" id="UP000694844">
    <property type="component" value="Chromosome 9"/>
</dbReference>
<evidence type="ECO:0000256" key="2">
    <source>
        <dbReference type="ARBA" id="ARBA00022741"/>
    </source>
</evidence>
<keyword evidence="3" id="KW-0067">ATP-binding</keyword>
<dbReference type="GO" id="GO:0005524">
    <property type="term" value="F:ATP binding"/>
    <property type="evidence" value="ECO:0007669"/>
    <property type="project" value="UniProtKB-KW"/>
</dbReference>
<evidence type="ECO:0000256" key="1">
    <source>
        <dbReference type="ARBA" id="ARBA00009018"/>
    </source>
</evidence>
<dbReference type="RefSeq" id="XP_022309556.1">
    <property type="nucleotide sequence ID" value="XM_022453848.1"/>
</dbReference>
<dbReference type="HAMAP" id="MF_00376">
    <property type="entry name" value="Dephospho_CoA_kinase"/>
    <property type="match status" value="1"/>
</dbReference>
<gene>
    <name evidence="7" type="primary">LOC111115195</name>
</gene>
<dbReference type="GO" id="GO:0015937">
    <property type="term" value="P:coenzyme A biosynthetic process"/>
    <property type="evidence" value="ECO:0007669"/>
    <property type="project" value="InterPro"/>
</dbReference>
<evidence type="ECO:0000313" key="7">
    <source>
        <dbReference type="RefSeq" id="XP_022309556.1"/>
    </source>
</evidence>
<dbReference type="Gene3D" id="3.40.50.300">
    <property type="entry name" value="P-loop containing nucleotide triphosphate hydrolases"/>
    <property type="match status" value="1"/>
</dbReference>
<dbReference type="FunFam" id="3.40.50.300:FF:000485">
    <property type="entry name" value="Dephospho-CoA kinase CAB5"/>
    <property type="match status" value="1"/>
</dbReference>
<dbReference type="OrthoDB" id="247245at2759"/>
<keyword evidence="5" id="KW-0472">Membrane</keyword>
<evidence type="ECO:0000256" key="4">
    <source>
        <dbReference type="ARBA" id="ARBA00044157"/>
    </source>
</evidence>
<dbReference type="PROSITE" id="PS51219">
    <property type="entry name" value="DPCK"/>
    <property type="match status" value="1"/>
</dbReference>
<dbReference type="AlphaFoldDB" id="A0A8B8C3K6"/>
<dbReference type="Pfam" id="PF01121">
    <property type="entry name" value="CoaE"/>
    <property type="match status" value="1"/>
</dbReference>
<dbReference type="SUPFAM" id="SSF52540">
    <property type="entry name" value="P-loop containing nucleoside triphosphate hydrolases"/>
    <property type="match status" value="1"/>
</dbReference>
<protein>
    <recommendedName>
        <fullName evidence="4">Dephospho-CoA kinase domain-containing protein</fullName>
    </recommendedName>
</protein>
<keyword evidence="5" id="KW-0812">Transmembrane</keyword>
<dbReference type="InterPro" id="IPR001977">
    <property type="entry name" value="Depp_CoAkinase"/>
</dbReference>
<name>A0A8B8C3K6_CRAVI</name>
<dbReference type="GO" id="GO:0004140">
    <property type="term" value="F:dephospho-CoA kinase activity"/>
    <property type="evidence" value="ECO:0007669"/>
    <property type="project" value="InterPro"/>
</dbReference>
<reference evidence="7" key="1">
    <citation type="submission" date="2025-08" db="UniProtKB">
        <authorList>
            <consortium name="RefSeq"/>
        </authorList>
    </citation>
    <scope>IDENTIFICATION</scope>
    <source>
        <tissue evidence="7">Whole sample</tissue>
    </source>
</reference>
<dbReference type="KEGG" id="cvn:111115195"/>
<evidence type="ECO:0000313" key="6">
    <source>
        <dbReference type="Proteomes" id="UP000694844"/>
    </source>
</evidence>
<evidence type="ECO:0000256" key="5">
    <source>
        <dbReference type="SAM" id="Phobius"/>
    </source>
</evidence>
<sequence length="230" mass="26163">MFLVGLTGGIASGKSTVAKILKDDFGCVVIDADEVAREVVLPGTLGWRKIRQHFGSDVFQGNGELNREKLGQVIFNDANKRKILNSITHPEIYKAIAWKVIKNFFLGQHFIILDLPLLFESKKMVPFMSYTIVVNCSEEQQLQRLMARNNYSKEAAEIRIQAQMPLSEKCRLCTHVIDNSRDIQNTYLQTSRIHGELSRSWLHWKVRVLLALCAGSVIGLTIYVVKLIFR</sequence>
<keyword evidence="5" id="KW-1133">Transmembrane helix</keyword>
<accession>A0A8B8C3K6</accession>
<dbReference type="GeneID" id="111115195"/>
<organism evidence="6 7">
    <name type="scientific">Crassostrea virginica</name>
    <name type="common">Eastern oyster</name>
    <dbReference type="NCBI Taxonomy" id="6565"/>
    <lineage>
        <taxon>Eukaryota</taxon>
        <taxon>Metazoa</taxon>
        <taxon>Spiralia</taxon>
        <taxon>Lophotrochozoa</taxon>
        <taxon>Mollusca</taxon>
        <taxon>Bivalvia</taxon>
        <taxon>Autobranchia</taxon>
        <taxon>Pteriomorphia</taxon>
        <taxon>Ostreida</taxon>
        <taxon>Ostreoidea</taxon>
        <taxon>Ostreidae</taxon>
        <taxon>Crassostrea</taxon>
    </lineage>
</organism>
<proteinExistence type="inferred from homology"/>
<dbReference type="InterPro" id="IPR027417">
    <property type="entry name" value="P-loop_NTPase"/>
</dbReference>
<dbReference type="CDD" id="cd02022">
    <property type="entry name" value="DPCK"/>
    <property type="match status" value="1"/>
</dbReference>
<dbReference type="NCBIfam" id="TIGR00152">
    <property type="entry name" value="dephospho-CoA kinase"/>
    <property type="match status" value="1"/>
</dbReference>
<keyword evidence="6" id="KW-1185">Reference proteome</keyword>
<comment type="similarity">
    <text evidence="1">Belongs to the CoaE family.</text>
</comment>
<dbReference type="PANTHER" id="PTHR10695:SF46">
    <property type="entry name" value="BIFUNCTIONAL COENZYME A SYNTHASE-RELATED"/>
    <property type="match status" value="1"/>
</dbReference>
<feature type="transmembrane region" description="Helical" evidence="5">
    <location>
        <begin position="208"/>
        <end position="229"/>
    </location>
</feature>
<dbReference type="PANTHER" id="PTHR10695">
    <property type="entry name" value="DEPHOSPHO-COA KINASE-RELATED"/>
    <property type="match status" value="1"/>
</dbReference>
<evidence type="ECO:0000256" key="3">
    <source>
        <dbReference type="ARBA" id="ARBA00022840"/>
    </source>
</evidence>